<sequence length="184" mass="20329">MPLDLRILADFVRYDKLHVAGFCFEKLTLAARCSGMVAMKTEAPTPSFGSVSPFLQEQIVLLTGNWNRLCPWSLLRCFQEVENLVVRVDCVISDGSSSLASDKPRSAAAGPFSAIFRLSSSARSGRLALLDRLLHLRPLSLLVEAETTERWNKAASLRKASALFALFVYFASVFEFLAETNCCS</sequence>
<organism evidence="1 2">
    <name type="scientific">Microthlaspi erraticum</name>
    <dbReference type="NCBI Taxonomy" id="1685480"/>
    <lineage>
        <taxon>Eukaryota</taxon>
        <taxon>Viridiplantae</taxon>
        <taxon>Streptophyta</taxon>
        <taxon>Embryophyta</taxon>
        <taxon>Tracheophyta</taxon>
        <taxon>Spermatophyta</taxon>
        <taxon>Magnoliopsida</taxon>
        <taxon>eudicotyledons</taxon>
        <taxon>Gunneridae</taxon>
        <taxon>Pentapetalae</taxon>
        <taxon>rosids</taxon>
        <taxon>malvids</taxon>
        <taxon>Brassicales</taxon>
        <taxon>Brassicaceae</taxon>
        <taxon>Coluteocarpeae</taxon>
        <taxon>Microthlaspi</taxon>
    </lineage>
</organism>
<accession>A0A6D2JU37</accession>
<keyword evidence="2" id="KW-1185">Reference proteome</keyword>
<gene>
    <name evidence="1" type="ORF">MERR_LOCUS30072</name>
</gene>
<evidence type="ECO:0000313" key="2">
    <source>
        <dbReference type="Proteomes" id="UP000467841"/>
    </source>
</evidence>
<dbReference type="Proteomes" id="UP000467841">
    <property type="component" value="Unassembled WGS sequence"/>
</dbReference>
<dbReference type="EMBL" id="CACVBM020001274">
    <property type="protein sequence ID" value="CAA7042837.1"/>
    <property type="molecule type" value="Genomic_DNA"/>
</dbReference>
<protein>
    <submittedName>
        <fullName evidence="1">Uncharacterized protein</fullName>
    </submittedName>
</protein>
<evidence type="ECO:0000313" key="1">
    <source>
        <dbReference type="EMBL" id="CAA7042837.1"/>
    </source>
</evidence>
<reference evidence="1" key="1">
    <citation type="submission" date="2020-01" db="EMBL/GenBank/DDBJ databases">
        <authorList>
            <person name="Mishra B."/>
        </authorList>
    </citation>
    <scope>NUCLEOTIDE SEQUENCE [LARGE SCALE GENOMIC DNA]</scope>
</reference>
<name>A0A6D2JU37_9BRAS</name>
<proteinExistence type="predicted"/>
<dbReference type="AlphaFoldDB" id="A0A6D2JU37"/>
<comment type="caution">
    <text evidence="1">The sequence shown here is derived from an EMBL/GenBank/DDBJ whole genome shotgun (WGS) entry which is preliminary data.</text>
</comment>